<keyword evidence="4" id="KW-0143">Chaperone</keyword>
<proteinExistence type="inferred from homology"/>
<sequence>MSDAVELTVGAAWFIADEVGAGTFPCVLAITPPYRDASERAAFASQQTAELARLQVITDGTLIPSVRQWIQIVCNPERWLELRYVASTSSGDLLRGLVARRTGQTVVALRNAQLVTFTALDIDDPRTLARVVTAGLGDRPPASFEEFALPTRVGARADRQIREGADLSALMDHLDIPASARDVVRAVFDGPRRYVEVVAGQRNGATRQITDVGVAVVDTSVGRVLVSPARAFDGEWVSTFTPGTTIAAALALERLSASLPEGQWFPSARRTRDLTTQKC</sequence>
<comment type="subcellular location">
    <subcellularLocation>
        <location evidence="1">Cytoplasm</location>
    </subcellularLocation>
</comment>
<evidence type="ECO:0000256" key="1">
    <source>
        <dbReference type="ARBA" id="ARBA00004496"/>
    </source>
</evidence>
<gene>
    <name evidence="5" type="ORF">H7J73_20940</name>
</gene>
<accession>A0ABT3CGD8</accession>
<dbReference type="EMBL" id="JACKTY010000033">
    <property type="protein sequence ID" value="MCV7228484.1"/>
    <property type="molecule type" value="Genomic_DNA"/>
</dbReference>
<reference evidence="5 6" key="1">
    <citation type="journal article" date="2022" name="BMC Genomics">
        <title>Comparative genome analysis of mycobacteria focusing on tRNA and non-coding RNA.</title>
        <authorList>
            <person name="Behra P.R.K."/>
            <person name="Pettersson B.M.F."/>
            <person name="Ramesh M."/>
            <person name="Das S."/>
            <person name="Dasgupta S."/>
            <person name="Kirsebom L.A."/>
        </authorList>
    </citation>
    <scope>NUCLEOTIDE SEQUENCE [LARGE SCALE GENOMIC DNA]</scope>
    <source>
        <strain evidence="5 6">DSM 44078</strain>
    </source>
</reference>
<evidence type="ECO:0000313" key="5">
    <source>
        <dbReference type="EMBL" id="MCV7228484.1"/>
    </source>
</evidence>
<dbReference type="Proteomes" id="UP001526201">
    <property type="component" value="Unassembled WGS sequence"/>
</dbReference>
<dbReference type="InterPro" id="IPR025734">
    <property type="entry name" value="EspG"/>
</dbReference>
<evidence type="ECO:0000256" key="3">
    <source>
        <dbReference type="ARBA" id="ARBA00022490"/>
    </source>
</evidence>
<comment type="similarity">
    <text evidence="2">Belongs to the EspG family.</text>
</comment>
<dbReference type="RefSeq" id="WP_264069626.1">
    <property type="nucleotide sequence ID" value="NZ_JACKTY010000033.1"/>
</dbReference>
<name>A0ABT3CGD8_9MYCO</name>
<keyword evidence="6" id="KW-1185">Reference proteome</keyword>
<keyword evidence="3" id="KW-0963">Cytoplasm</keyword>
<comment type="caution">
    <text evidence="5">The sequence shown here is derived from an EMBL/GenBank/DDBJ whole genome shotgun (WGS) entry which is preliminary data.</text>
</comment>
<organism evidence="5 6">
    <name type="scientific">Mycolicibacterium komossense</name>
    <dbReference type="NCBI Taxonomy" id="1779"/>
    <lineage>
        <taxon>Bacteria</taxon>
        <taxon>Bacillati</taxon>
        <taxon>Actinomycetota</taxon>
        <taxon>Actinomycetes</taxon>
        <taxon>Mycobacteriales</taxon>
        <taxon>Mycobacteriaceae</taxon>
        <taxon>Mycolicibacterium</taxon>
    </lineage>
</organism>
<evidence type="ECO:0000313" key="6">
    <source>
        <dbReference type="Proteomes" id="UP001526201"/>
    </source>
</evidence>
<evidence type="ECO:0000256" key="4">
    <source>
        <dbReference type="ARBA" id="ARBA00023186"/>
    </source>
</evidence>
<dbReference type="Pfam" id="PF14011">
    <property type="entry name" value="ESX-1_EspG"/>
    <property type="match status" value="1"/>
</dbReference>
<protein>
    <submittedName>
        <fullName evidence="5">ESX secretion-associated protein EspG</fullName>
    </submittedName>
</protein>
<evidence type="ECO:0000256" key="2">
    <source>
        <dbReference type="ARBA" id="ARBA00006411"/>
    </source>
</evidence>